<sequence length="187" mass="21210">MEVSLENFFQDGGHSYWIVADPVRVPDIRTFLYQHEPKADVITLLNGPAFEHLNEVSPIASPVEATVALKARLIEDEVFSSSCIFLKAKTQIENDQLTEHLRALLTVVVEEYPTYFRYYSSTFWHMHSSDISKRDLDTILGPFSAIAWFDTTSSLLSITSTKRDNTENAKAALSPLRLHSQVFTELV</sequence>
<organism evidence="2 3">
    <name type="scientific">Enterovibrio gelatinilyticus</name>
    <dbReference type="NCBI Taxonomy" id="2899819"/>
    <lineage>
        <taxon>Bacteria</taxon>
        <taxon>Pseudomonadati</taxon>
        <taxon>Pseudomonadota</taxon>
        <taxon>Gammaproteobacteria</taxon>
        <taxon>Vibrionales</taxon>
        <taxon>Vibrionaceae</taxon>
        <taxon>Enterovibrio</taxon>
    </lineage>
</organism>
<evidence type="ECO:0000259" key="1">
    <source>
        <dbReference type="Pfam" id="PF13503"/>
    </source>
</evidence>
<evidence type="ECO:0000313" key="3">
    <source>
        <dbReference type="Proteomes" id="UP001149400"/>
    </source>
</evidence>
<reference evidence="2" key="1">
    <citation type="submission" date="2021-12" db="EMBL/GenBank/DDBJ databases">
        <title>Enterovibrio ZSDZ35 sp. nov. and Enterovibrio ZSDZ42 sp. nov., isolated from coastal seawater in Qingdao.</title>
        <authorList>
            <person name="Zhang P."/>
        </authorList>
    </citation>
    <scope>NUCLEOTIDE SEQUENCE</scope>
    <source>
        <strain evidence="2">ZSDZ42</strain>
    </source>
</reference>
<keyword evidence="3" id="KW-1185">Reference proteome</keyword>
<dbReference type="EMBL" id="JAJUBC010000017">
    <property type="protein sequence ID" value="MDD1794525.1"/>
    <property type="molecule type" value="Genomic_DNA"/>
</dbReference>
<protein>
    <submittedName>
        <fullName evidence="2">DUF4123 domain-containing protein</fullName>
    </submittedName>
</protein>
<dbReference type="Proteomes" id="UP001149400">
    <property type="component" value="Unassembled WGS sequence"/>
</dbReference>
<proteinExistence type="predicted"/>
<dbReference type="RefSeq" id="WP_274165349.1">
    <property type="nucleotide sequence ID" value="NZ_JAJUBC010000017.1"/>
</dbReference>
<comment type="caution">
    <text evidence="2">The sequence shown here is derived from an EMBL/GenBank/DDBJ whole genome shotgun (WGS) entry which is preliminary data.</text>
</comment>
<accession>A0ABT5R2M2</accession>
<dbReference type="InterPro" id="IPR025391">
    <property type="entry name" value="DUF4123"/>
</dbReference>
<dbReference type="Pfam" id="PF13503">
    <property type="entry name" value="DUF4123"/>
    <property type="match status" value="1"/>
</dbReference>
<gene>
    <name evidence="2" type="ORF">LRP50_15430</name>
</gene>
<evidence type="ECO:0000313" key="2">
    <source>
        <dbReference type="EMBL" id="MDD1794525.1"/>
    </source>
</evidence>
<name>A0ABT5R2M2_9GAMM</name>
<feature type="domain" description="DUF4123" evidence="1">
    <location>
        <begin position="16"/>
        <end position="124"/>
    </location>
</feature>